<feature type="transmembrane region" description="Helical" evidence="1">
    <location>
        <begin position="21"/>
        <end position="44"/>
    </location>
</feature>
<accession>A0ABW3K8F5</accession>
<comment type="caution">
    <text evidence="2">The sequence shown here is derived from an EMBL/GenBank/DDBJ whole genome shotgun (WGS) entry which is preliminary data.</text>
</comment>
<sequence length="253" mass="28128">MFKSISLLTSKSELTREKQKDYRNVVVIQIVIIILGLTLSQFLLEGTQTSAAKLVTTIFSSFGAIYAFLLWDMLRNFTRSALLVRTYLIILVGIVCTGVLVEFPYYTILEVPDRQIYLMIIHGLLFPIEVTVIAFAIRDIFSSEFLTPDKLWGSACIYLMIGISFGSLYDLICIINPGSMGPNLALGLPNYSECVRYSMCILGGLDPAQPDTTRLIRNISVIEAVWSNLFVVLIIGKLMGLPKPPKGNETAEA</sequence>
<protein>
    <submittedName>
        <fullName evidence="2">Uncharacterized protein</fullName>
    </submittedName>
</protein>
<name>A0ABW3K8F5_9BACT</name>
<dbReference type="RefSeq" id="WP_377582024.1">
    <property type="nucleotide sequence ID" value="NZ_JBHTKA010000007.1"/>
</dbReference>
<evidence type="ECO:0000256" key="1">
    <source>
        <dbReference type="SAM" id="Phobius"/>
    </source>
</evidence>
<dbReference type="EMBL" id="JBHTKA010000007">
    <property type="protein sequence ID" value="MFD1001756.1"/>
    <property type="molecule type" value="Genomic_DNA"/>
</dbReference>
<evidence type="ECO:0000313" key="2">
    <source>
        <dbReference type="EMBL" id="MFD1001756.1"/>
    </source>
</evidence>
<keyword evidence="1" id="KW-0812">Transmembrane</keyword>
<reference evidence="3" key="1">
    <citation type="journal article" date="2019" name="Int. J. Syst. Evol. Microbiol.">
        <title>The Global Catalogue of Microorganisms (GCM) 10K type strain sequencing project: providing services to taxonomists for standard genome sequencing and annotation.</title>
        <authorList>
            <consortium name="The Broad Institute Genomics Platform"/>
            <consortium name="The Broad Institute Genome Sequencing Center for Infectious Disease"/>
            <person name="Wu L."/>
            <person name="Ma J."/>
        </authorList>
    </citation>
    <scope>NUCLEOTIDE SEQUENCE [LARGE SCALE GENOMIC DNA]</scope>
    <source>
        <strain evidence="3">CCUG 58938</strain>
    </source>
</reference>
<keyword evidence="1" id="KW-1133">Transmembrane helix</keyword>
<proteinExistence type="predicted"/>
<feature type="transmembrane region" description="Helical" evidence="1">
    <location>
        <begin position="157"/>
        <end position="178"/>
    </location>
</feature>
<feature type="transmembrane region" description="Helical" evidence="1">
    <location>
        <begin position="215"/>
        <end position="236"/>
    </location>
</feature>
<keyword evidence="1" id="KW-0472">Membrane</keyword>
<feature type="transmembrane region" description="Helical" evidence="1">
    <location>
        <begin position="50"/>
        <end position="70"/>
    </location>
</feature>
<gene>
    <name evidence="2" type="ORF">ACFQ21_20670</name>
</gene>
<feature type="transmembrane region" description="Helical" evidence="1">
    <location>
        <begin position="82"/>
        <end position="101"/>
    </location>
</feature>
<organism evidence="2 3">
    <name type="scientific">Ohtaekwangia kribbensis</name>
    <dbReference type="NCBI Taxonomy" id="688913"/>
    <lineage>
        <taxon>Bacteria</taxon>
        <taxon>Pseudomonadati</taxon>
        <taxon>Bacteroidota</taxon>
        <taxon>Cytophagia</taxon>
        <taxon>Cytophagales</taxon>
        <taxon>Fulvivirgaceae</taxon>
        <taxon>Ohtaekwangia</taxon>
    </lineage>
</organism>
<feature type="transmembrane region" description="Helical" evidence="1">
    <location>
        <begin position="116"/>
        <end position="137"/>
    </location>
</feature>
<dbReference type="Proteomes" id="UP001597112">
    <property type="component" value="Unassembled WGS sequence"/>
</dbReference>
<keyword evidence="3" id="KW-1185">Reference proteome</keyword>
<evidence type="ECO:0000313" key="3">
    <source>
        <dbReference type="Proteomes" id="UP001597112"/>
    </source>
</evidence>